<evidence type="ECO:0000313" key="7">
    <source>
        <dbReference type="Proteomes" id="UP001193389"/>
    </source>
</evidence>
<comment type="cofactor">
    <cofactor evidence="4">
        <name>Zn(2+)</name>
        <dbReference type="ChEBI" id="CHEBI:29105"/>
    </cofactor>
</comment>
<dbReference type="Gene3D" id="3.40.50.720">
    <property type="entry name" value="NAD(P)-binding Rossmann-like Domain"/>
    <property type="match status" value="1"/>
</dbReference>
<dbReference type="InterPro" id="IPR036291">
    <property type="entry name" value="NAD(P)-bd_dom_sf"/>
</dbReference>
<name>A0A5K7S465_9BACT</name>
<keyword evidence="1 4" id="KW-0479">Metal-binding</keyword>
<evidence type="ECO:0000313" key="6">
    <source>
        <dbReference type="EMBL" id="BBE16358.1"/>
    </source>
</evidence>
<dbReference type="EMBL" id="AP018694">
    <property type="protein sequence ID" value="BBE16358.1"/>
    <property type="molecule type" value="Genomic_DNA"/>
</dbReference>
<dbReference type="GO" id="GO:0008270">
    <property type="term" value="F:zinc ion binding"/>
    <property type="evidence" value="ECO:0007669"/>
    <property type="project" value="InterPro"/>
</dbReference>
<dbReference type="SMART" id="SM00829">
    <property type="entry name" value="PKS_ER"/>
    <property type="match status" value="1"/>
</dbReference>
<dbReference type="PANTHER" id="PTHR43401">
    <property type="entry name" value="L-THREONINE 3-DEHYDROGENASE"/>
    <property type="match status" value="1"/>
</dbReference>
<dbReference type="AlphaFoldDB" id="A0A5K7S465"/>
<feature type="domain" description="Enoyl reductase (ER)" evidence="5">
    <location>
        <begin position="10"/>
        <end position="341"/>
    </location>
</feature>
<dbReference type="SUPFAM" id="SSF51735">
    <property type="entry name" value="NAD(P)-binding Rossmann-fold domains"/>
    <property type="match status" value="1"/>
</dbReference>
<dbReference type="Proteomes" id="UP001193389">
    <property type="component" value="Chromosome"/>
</dbReference>
<keyword evidence="7" id="KW-1185">Reference proteome</keyword>
<comment type="similarity">
    <text evidence="4">Belongs to the zinc-containing alcohol dehydrogenase family.</text>
</comment>
<dbReference type="PROSITE" id="PS00059">
    <property type="entry name" value="ADH_ZINC"/>
    <property type="match status" value="1"/>
</dbReference>
<evidence type="ECO:0000256" key="4">
    <source>
        <dbReference type="RuleBase" id="RU361277"/>
    </source>
</evidence>
<dbReference type="Pfam" id="PF00107">
    <property type="entry name" value="ADH_zinc_N"/>
    <property type="match status" value="1"/>
</dbReference>
<evidence type="ECO:0000256" key="2">
    <source>
        <dbReference type="ARBA" id="ARBA00022833"/>
    </source>
</evidence>
<dbReference type="Pfam" id="PF08240">
    <property type="entry name" value="ADH_N"/>
    <property type="match status" value="1"/>
</dbReference>
<evidence type="ECO:0000256" key="3">
    <source>
        <dbReference type="ARBA" id="ARBA00023002"/>
    </source>
</evidence>
<dbReference type="SUPFAM" id="SSF50129">
    <property type="entry name" value="GroES-like"/>
    <property type="match status" value="1"/>
</dbReference>
<dbReference type="InterPro" id="IPR013149">
    <property type="entry name" value="ADH-like_C"/>
</dbReference>
<dbReference type="PANTHER" id="PTHR43401:SF2">
    <property type="entry name" value="L-THREONINE 3-DEHYDROGENASE"/>
    <property type="match status" value="1"/>
</dbReference>
<dbReference type="InterPro" id="IPR013154">
    <property type="entry name" value="ADH-like_N"/>
</dbReference>
<dbReference type="RefSeq" id="WP_318349439.1">
    <property type="nucleotide sequence ID" value="NZ_AP018694.1"/>
</dbReference>
<keyword evidence="3" id="KW-0560">Oxidoreductase</keyword>
<dbReference type="InterPro" id="IPR011032">
    <property type="entry name" value="GroES-like_sf"/>
</dbReference>
<keyword evidence="2 4" id="KW-0862">Zinc</keyword>
<reference evidence="6" key="1">
    <citation type="journal article" date="2020" name="Int. J. Syst. Evol. Microbiol.">
        <title>Aquipluma nitroreducens gen. nov. sp. nov., a novel facultatively anaerobic bacterium isolated from a freshwater lake.</title>
        <authorList>
            <person name="Watanabe M."/>
            <person name="Kojima H."/>
            <person name="Fukui M."/>
        </authorList>
    </citation>
    <scope>NUCLEOTIDE SEQUENCE</scope>
    <source>
        <strain evidence="6">MeG22</strain>
    </source>
</reference>
<evidence type="ECO:0000259" key="5">
    <source>
        <dbReference type="SMART" id="SM00829"/>
    </source>
</evidence>
<evidence type="ECO:0000256" key="1">
    <source>
        <dbReference type="ARBA" id="ARBA00022723"/>
    </source>
</evidence>
<organism evidence="6 7">
    <name type="scientific">Aquipluma nitroreducens</name>
    <dbReference type="NCBI Taxonomy" id="2010828"/>
    <lineage>
        <taxon>Bacteria</taxon>
        <taxon>Pseudomonadati</taxon>
        <taxon>Bacteroidota</taxon>
        <taxon>Bacteroidia</taxon>
        <taxon>Marinilabiliales</taxon>
        <taxon>Prolixibacteraceae</taxon>
        <taxon>Aquipluma</taxon>
    </lineage>
</organism>
<proteinExistence type="inferred from homology"/>
<accession>A0A5K7S465</accession>
<dbReference type="GO" id="GO:0016616">
    <property type="term" value="F:oxidoreductase activity, acting on the CH-OH group of donors, NAD or NADP as acceptor"/>
    <property type="evidence" value="ECO:0007669"/>
    <property type="project" value="UniProtKB-ARBA"/>
</dbReference>
<dbReference type="CDD" id="cd08236">
    <property type="entry name" value="sugar_DH"/>
    <property type="match status" value="1"/>
</dbReference>
<dbReference type="InterPro" id="IPR002328">
    <property type="entry name" value="ADH_Zn_CS"/>
</dbReference>
<dbReference type="Gene3D" id="3.90.180.10">
    <property type="entry name" value="Medium-chain alcohol dehydrogenases, catalytic domain"/>
    <property type="match status" value="1"/>
</dbReference>
<dbReference type="InterPro" id="IPR020843">
    <property type="entry name" value="ER"/>
</dbReference>
<protein>
    <submittedName>
        <fullName evidence="6">Alcohol dehydrogenase</fullName>
    </submittedName>
</protein>
<gene>
    <name evidence="6" type="ORF">AQPE_0496</name>
</gene>
<dbReference type="KEGG" id="anf:AQPE_0496"/>
<dbReference type="InterPro" id="IPR050129">
    <property type="entry name" value="Zn_alcohol_dh"/>
</dbReference>
<sequence length="343" mass="36936">MKALVLEKYNEFVLQETDIPELKPGWVLIQVEACGICGSDVHGMDGSTGRRQPPVIMGHEAAGTIHQIASDVMGWNVGDRVTFDSTISCGECFYCKRGDINLCDNRRVLGVSCNEYRQNGAFAEYVAVPSHILYAIPENISFEQAAMIEAVSVAVHAVAISSVQANDTAVVIGCGMIGLLCIQALKATGCGKVIAIDLIDEKLKMAVELGADQTIKSNNPYLIKLVLGETENRGADLVLEVVGIEQTVNLAIDCTRKGGTVTLVGNLSPEVKFSLQKVVTRQLKVQGSCASAGEYPLCLELIASGKIKVDPLISKVAALEEGNEWFHRLYNKEAGLMKVILKP</sequence>